<gene>
    <name evidence="1" type="ORF">BigBertha_261</name>
</gene>
<evidence type="ECO:0000313" key="1">
    <source>
        <dbReference type="EMBL" id="AGY46769.1"/>
    </source>
</evidence>
<dbReference type="RefSeq" id="YP_008771288.1">
    <property type="nucleotide sequence ID" value="NC_022769.1"/>
</dbReference>
<dbReference type="Proteomes" id="UP000017644">
    <property type="component" value="Segment"/>
</dbReference>
<accession>U5PSA0</accession>
<sequence>MYKEMVDVLKQAVEEIKDRNLFTVISEGSTYATIENKEGLRVYFQVHSLTYDFMFSAVHNERISEQVEVICSTKGIEGIIEGINNTIAGMELMHKEGKGWVCQVMKCRHSLLEF</sequence>
<name>U5PSA0_9CAUD</name>
<dbReference type="KEGG" id="vg:17959844"/>
<evidence type="ECO:0000313" key="2">
    <source>
        <dbReference type="Proteomes" id="UP000017644"/>
    </source>
</evidence>
<dbReference type="EMBL" id="KF669647">
    <property type="protein sequence ID" value="AGY46769.1"/>
    <property type="molecule type" value="Genomic_DNA"/>
</dbReference>
<reference evidence="1 2" key="1">
    <citation type="journal article" date="2013" name="Genome Announc.">
        <title>Complete Genome of Bacillus thuringiensis Myophage BigBertha.</title>
        <authorList>
            <person name="Ting J.H."/>
            <person name="Smyth T.B."/>
            <person name="Chamakura K.R."/>
            <person name="Kuty Everett G.F."/>
        </authorList>
    </citation>
    <scope>NUCLEOTIDE SEQUENCE [LARGE SCALE GENOMIC DNA]</scope>
</reference>
<proteinExistence type="predicted"/>
<dbReference type="GeneID" id="17959844"/>
<keyword evidence="2" id="KW-1185">Reference proteome</keyword>
<protein>
    <submittedName>
        <fullName evidence="1">Uncharacterized protein</fullName>
    </submittedName>
</protein>
<organism evidence="1 2">
    <name type="scientific">Bacillus phage BigBertha</name>
    <dbReference type="NCBI Taxonomy" id="1406781"/>
    <lineage>
        <taxon>Viruses</taxon>
        <taxon>Duplodnaviria</taxon>
        <taxon>Heunggongvirae</taxon>
        <taxon>Uroviricota</taxon>
        <taxon>Caudoviricetes</taxon>
        <taxon>Herelleviridae</taxon>
        <taxon>Bastillevirinae</taxon>
        <taxon>Bequatrovirus</taxon>
        <taxon>Bequatrovirus bigbertha</taxon>
    </lineage>
</organism>